<protein>
    <submittedName>
        <fullName evidence="2">Uncharacterized protein</fullName>
    </submittedName>
</protein>
<reference evidence="2" key="1">
    <citation type="submission" date="2023-03" db="EMBL/GenBank/DDBJ databases">
        <title>Massive genome expansion in bonnet fungi (Mycena s.s.) driven by repeated elements and novel gene families across ecological guilds.</title>
        <authorList>
            <consortium name="Lawrence Berkeley National Laboratory"/>
            <person name="Harder C.B."/>
            <person name="Miyauchi S."/>
            <person name="Viragh M."/>
            <person name="Kuo A."/>
            <person name="Thoen E."/>
            <person name="Andreopoulos B."/>
            <person name="Lu D."/>
            <person name="Skrede I."/>
            <person name="Drula E."/>
            <person name="Henrissat B."/>
            <person name="Morin E."/>
            <person name="Kohler A."/>
            <person name="Barry K."/>
            <person name="LaButti K."/>
            <person name="Morin E."/>
            <person name="Salamov A."/>
            <person name="Lipzen A."/>
            <person name="Mereny Z."/>
            <person name="Hegedus B."/>
            <person name="Baldrian P."/>
            <person name="Stursova M."/>
            <person name="Weitz H."/>
            <person name="Taylor A."/>
            <person name="Grigoriev I.V."/>
            <person name="Nagy L.G."/>
            <person name="Martin F."/>
            <person name="Kauserud H."/>
        </authorList>
    </citation>
    <scope>NUCLEOTIDE SEQUENCE</scope>
    <source>
        <strain evidence="2">CBHHK200</strain>
    </source>
</reference>
<dbReference type="AlphaFoldDB" id="A0AAD6THH1"/>
<feature type="compositionally biased region" description="Polar residues" evidence="1">
    <location>
        <begin position="7"/>
        <end position="18"/>
    </location>
</feature>
<feature type="compositionally biased region" description="Acidic residues" evidence="1">
    <location>
        <begin position="234"/>
        <end position="244"/>
    </location>
</feature>
<keyword evidence="3" id="KW-1185">Reference proteome</keyword>
<evidence type="ECO:0000313" key="3">
    <source>
        <dbReference type="Proteomes" id="UP001218188"/>
    </source>
</evidence>
<name>A0AAD6THH1_9AGAR</name>
<sequence>MPRDSNMGAQTNGGDSPSPSQPRRPAFRTDPRQFLRPKSPSDGPWSVSVAEYDGDFSLYIKSPTHNFTLTRTAAELVDFDRKLKEAYPDAPVLPLDLANLEKRRPKSSTFLNTLTRLASPKPRSTRSPSTPDASDPFLAYGDIASYLTTISNTPSMHQARVWKRFIRVRTDDLESVRVERAIKRVRSTEAAIRDAVPRPHIPRVLRHRRRVGETEKGEDEDVDVFDGRHSVPIADEDEESDGSGDEGKGYVE</sequence>
<evidence type="ECO:0000313" key="2">
    <source>
        <dbReference type="EMBL" id="KAJ7045085.1"/>
    </source>
</evidence>
<gene>
    <name evidence="2" type="ORF">C8F04DRAFT_989690</name>
</gene>
<accession>A0AAD6THH1</accession>
<dbReference type="EMBL" id="JARJCM010000005">
    <property type="protein sequence ID" value="KAJ7045085.1"/>
    <property type="molecule type" value="Genomic_DNA"/>
</dbReference>
<feature type="region of interest" description="Disordered" evidence="1">
    <location>
        <begin position="1"/>
        <end position="46"/>
    </location>
</feature>
<proteinExistence type="predicted"/>
<feature type="region of interest" description="Disordered" evidence="1">
    <location>
        <begin position="205"/>
        <end position="252"/>
    </location>
</feature>
<organism evidence="2 3">
    <name type="scientific">Mycena alexandri</name>
    <dbReference type="NCBI Taxonomy" id="1745969"/>
    <lineage>
        <taxon>Eukaryota</taxon>
        <taxon>Fungi</taxon>
        <taxon>Dikarya</taxon>
        <taxon>Basidiomycota</taxon>
        <taxon>Agaricomycotina</taxon>
        <taxon>Agaricomycetes</taxon>
        <taxon>Agaricomycetidae</taxon>
        <taxon>Agaricales</taxon>
        <taxon>Marasmiineae</taxon>
        <taxon>Mycenaceae</taxon>
        <taxon>Mycena</taxon>
    </lineage>
</organism>
<evidence type="ECO:0000256" key="1">
    <source>
        <dbReference type="SAM" id="MobiDB-lite"/>
    </source>
</evidence>
<dbReference type="Proteomes" id="UP001218188">
    <property type="component" value="Unassembled WGS sequence"/>
</dbReference>
<comment type="caution">
    <text evidence="2">The sequence shown here is derived from an EMBL/GenBank/DDBJ whole genome shotgun (WGS) entry which is preliminary data.</text>
</comment>